<dbReference type="PANTHER" id="PTHR30204:SF15">
    <property type="entry name" value="BLL5018 PROTEIN"/>
    <property type="match status" value="1"/>
</dbReference>
<proteinExistence type="predicted"/>
<keyword evidence="5" id="KW-1185">Reference proteome</keyword>
<dbReference type="SUPFAM" id="SSF46955">
    <property type="entry name" value="Putative DNA-binding domain"/>
    <property type="match status" value="1"/>
</dbReference>
<protein>
    <submittedName>
        <fullName evidence="4">MerR family transcriptional regulator</fullName>
    </submittedName>
</protein>
<dbReference type="PROSITE" id="PS50937">
    <property type="entry name" value="HTH_MERR_2"/>
    <property type="match status" value="1"/>
</dbReference>
<evidence type="ECO:0000256" key="2">
    <source>
        <dbReference type="SAM" id="MobiDB-lite"/>
    </source>
</evidence>
<evidence type="ECO:0000313" key="5">
    <source>
        <dbReference type="Proteomes" id="UP001518990"/>
    </source>
</evidence>
<keyword evidence="1" id="KW-0238">DNA-binding</keyword>
<dbReference type="InterPro" id="IPR000551">
    <property type="entry name" value="MerR-type_HTH_dom"/>
</dbReference>
<dbReference type="EMBL" id="JACTNF010000019">
    <property type="protein sequence ID" value="MBO1076225.1"/>
    <property type="molecule type" value="Genomic_DNA"/>
</dbReference>
<accession>A0ABS3KFH2</accession>
<dbReference type="InterPro" id="IPR047057">
    <property type="entry name" value="MerR_fam"/>
</dbReference>
<dbReference type="Pfam" id="PF13411">
    <property type="entry name" value="MerR_1"/>
    <property type="match status" value="1"/>
</dbReference>
<sequence length="154" mass="17159">MSDEDLPGPGEEQEPAAEASGRLRKAPTAFRTISEVAEDLNIPQHVLRFWETKFPQLKPLKRGGGRRYYRPEDIALLRRIGDLLYTQGYTIKGVQRLLREGGLDAAEPQDAEAELPAPESLPVEPGQMALREAMAELEVLSAELHALIRTYLPS</sequence>
<feature type="domain" description="HTH merR-type" evidence="3">
    <location>
        <begin position="32"/>
        <end position="100"/>
    </location>
</feature>
<gene>
    <name evidence="4" type="ORF">IAI60_16545</name>
</gene>
<dbReference type="Gene3D" id="1.10.1660.10">
    <property type="match status" value="1"/>
</dbReference>
<comment type="caution">
    <text evidence="4">The sequence shown here is derived from an EMBL/GenBank/DDBJ whole genome shotgun (WGS) entry which is preliminary data.</text>
</comment>
<feature type="compositionally biased region" description="Acidic residues" evidence="2">
    <location>
        <begin position="1"/>
        <end position="15"/>
    </location>
</feature>
<dbReference type="PANTHER" id="PTHR30204">
    <property type="entry name" value="REDOX-CYCLING DRUG-SENSING TRANSCRIPTIONAL ACTIVATOR SOXR"/>
    <property type="match status" value="1"/>
</dbReference>
<dbReference type="Proteomes" id="UP001518990">
    <property type="component" value="Unassembled WGS sequence"/>
</dbReference>
<dbReference type="RefSeq" id="WP_207449017.1">
    <property type="nucleotide sequence ID" value="NZ_CP061091.1"/>
</dbReference>
<name>A0ABS3KFH2_9PROT</name>
<evidence type="ECO:0000256" key="1">
    <source>
        <dbReference type="ARBA" id="ARBA00023125"/>
    </source>
</evidence>
<feature type="region of interest" description="Disordered" evidence="2">
    <location>
        <begin position="1"/>
        <end position="25"/>
    </location>
</feature>
<dbReference type="InterPro" id="IPR009061">
    <property type="entry name" value="DNA-bd_dom_put_sf"/>
</dbReference>
<dbReference type="CDD" id="cd04765">
    <property type="entry name" value="HTH_MlrA-like_sg2"/>
    <property type="match status" value="1"/>
</dbReference>
<dbReference type="SMART" id="SM00422">
    <property type="entry name" value="HTH_MERR"/>
    <property type="match status" value="1"/>
</dbReference>
<evidence type="ECO:0000313" key="4">
    <source>
        <dbReference type="EMBL" id="MBO1076225.1"/>
    </source>
</evidence>
<organism evidence="4 5">
    <name type="scientific">Roseomonas marmotae</name>
    <dbReference type="NCBI Taxonomy" id="2768161"/>
    <lineage>
        <taxon>Bacteria</taxon>
        <taxon>Pseudomonadati</taxon>
        <taxon>Pseudomonadota</taxon>
        <taxon>Alphaproteobacteria</taxon>
        <taxon>Acetobacterales</taxon>
        <taxon>Roseomonadaceae</taxon>
        <taxon>Roseomonas</taxon>
    </lineage>
</organism>
<reference evidence="4 5" key="1">
    <citation type="submission" date="2020-09" db="EMBL/GenBank/DDBJ databases">
        <title>Roseomonas.</title>
        <authorList>
            <person name="Zhu W."/>
        </authorList>
    </citation>
    <scope>NUCLEOTIDE SEQUENCE [LARGE SCALE GENOMIC DNA]</scope>
    <source>
        <strain evidence="4 5">1311</strain>
    </source>
</reference>
<evidence type="ECO:0000259" key="3">
    <source>
        <dbReference type="PROSITE" id="PS50937"/>
    </source>
</evidence>